<dbReference type="NCBIfam" id="TIGR00714">
    <property type="entry name" value="hscB"/>
    <property type="match status" value="1"/>
</dbReference>
<dbReference type="PANTHER" id="PTHR14021:SF15">
    <property type="entry name" value="IRON-SULFUR CLUSTER CO-CHAPERONE PROTEIN HSCB"/>
    <property type="match status" value="1"/>
</dbReference>
<evidence type="ECO:0000256" key="2">
    <source>
        <dbReference type="ARBA" id="ARBA00023186"/>
    </source>
</evidence>
<dbReference type="PROSITE" id="PS50076">
    <property type="entry name" value="DNAJ_2"/>
    <property type="match status" value="1"/>
</dbReference>
<comment type="function">
    <text evidence="3 4">Co-chaperone involved in the maturation of iron-sulfur cluster-containing proteins. Seems to help targeting proteins to be folded toward HscA.</text>
</comment>
<dbReference type="HAMAP" id="MF_00682">
    <property type="entry name" value="HscB"/>
    <property type="match status" value="1"/>
</dbReference>
<protein>
    <recommendedName>
        <fullName evidence="4">Co-chaperone protein HscB homolog</fullName>
    </recommendedName>
</protein>
<proteinExistence type="inferred from homology"/>
<sequence length="181" mass="21140">MLDFSKNYFELFGLPVGYVVDATQLSERYRELQRVVHPDRFASATDQERRLSMQGATRINEAYETLKDPIRRAWYLLTLHGISLDDQQQTTRDSAFLMEQLELRELLEQARGADDPYAEVERLMSGISKRINTLVGQMALHFETPSPERLEQAQELLRKMQFLQKLRFDAEQLEAELDEAL</sequence>
<comment type="subunit">
    <text evidence="4">Interacts with HscA and stimulates its ATPase activity.</text>
</comment>
<dbReference type="SUPFAM" id="SSF47144">
    <property type="entry name" value="HSC20 (HSCB), C-terminal oligomerisation domain"/>
    <property type="match status" value="1"/>
</dbReference>
<evidence type="ECO:0000313" key="6">
    <source>
        <dbReference type="EMBL" id="PUD98602.1"/>
    </source>
</evidence>
<dbReference type="PANTHER" id="PTHR14021">
    <property type="entry name" value="IRON-SULFUR CLUSTER CO-CHAPERONE PROTEIN HSCB"/>
    <property type="match status" value="1"/>
</dbReference>
<dbReference type="GO" id="GO:0006457">
    <property type="term" value="P:protein folding"/>
    <property type="evidence" value="ECO:0007669"/>
    <property type="project" value="UniProtKB-UniRule"/>
</dbReference>
<dbReference type="GO" id="GO:0044571">
    <property type="term" value="P:[2Fe-2S] cluster assembly"/>
    <property type="evidence" value="ECO:0007669"/>
    <property type="project" value="InterPro"/>
</dbReference>
<dbReference type="GO" id="GO:0051259">
    <property type="term" value="P:protein complex oligomerization"/>
    <property type="evidence" value="ECO:0007669"/>
    <property type="project" value="InterPro"/>
</dbReference>
<dbReference type="AlphaFoldDB" id="A0A657Q6F6"/>
<evidence type="ECO:0000256" key="1">
    <source>
        <dbReference type="ARBA" id="ARBA00010476"/>
    </source>
</evidence>
<dbReference type="SMART" id="SM00271">
    <property type="entry name" value="DnaJ"/>
    <property type="match status" value="1"/>
</dbReference>
<dbReference type="InterPro" id="IPR009073">
    <property type="entry name" value="HscB_oligo_C"/>
</dbReference>
<dbReference type="SUPFAM" id="SSF46565">
    <property type="entry name" value="Chaperone J-domain"/>
    <property type="match status" value="1"/>
</dbReference>
<comment type="caution">
    <text evidence="6">The sequence shown here is derived from an EMBL/GenBank/DDBJ whole genome shotgun (WGS) entry which is preliminary data.</text>
</comment>
<feature type="domain" description="J" evidence="5">
    <location>
        <begin position="7"/>
        <end position="79"/>
    </location>
</feature>
<evidence type="ECO:0000259" key="5">
    <source>
        <dbReference type="PROSITE" id="PS50076"/>
    </source>
</evidence>
<reference evidence="6 7" key="1">
    <citation type="submission" date="2018-01" db="EMBL/GenBank/DDBJ databases">
        <title>Novel co-symbiosis in the lucinid bivalve Phacoides pectinatus.</title>
        <authorList>
            <person name="Lim S.J."/>
            <person name="Davis B.G."/>
            <person name="Gill D.E."/>
            <person name="Engel A.S."/>
            <person name="Anderson L.C."/>
            <person name="Campbell B.J."/>
        </authorList>
    </citation>
    <scope>NUCLEOTIDE SEQUENCE [LARGE SCALE GENOMIC DNA]</scope>
    <source>
        <strain evidence="6">N3_P5</strain>
    </source>
</reference>
<accession>A0A657Q6F6</accession>
<dbReference type="InterPro" id="IPR036869">
    <property type="entry name" value="J_dom_sf"/>
</dbReference>
<name>A0A657Q6F6_9GAMM</name>
<dbReference type="Pfam" id="PF07743">
    <property type="entry name" value="HSCB_C"/>
    <property type="match status" value="1"/>
</dbReference>
<dbReference type="InterPro" id="IPR036386">
    <property type="entry name" value="HscB_C_sf"/>
</dbReference>
<dbReference type="Proteomes" id="UP000250928">
    <property type="component" value="Unassembled WGS sequence"/>
</dbReference>
<gene>
    <name evidence="4 6" type="primary">hscB</name>
    <name evidence="6" type="ORF">C3L24_12455</name>
</gene>
<keyword evidence="2 4" id="KW-0143">Chaperone</keyword>
<comment type="similarity">
    <text evidence="1 4">Belongs to the HscB family.</text>
</comment>
<dbReference type="GO" id="GO:1990230">
    <property type="term" value="C:iron-sulfur cluster transfer complex"/>
    <property type="evidence" value="ECO:0007669"/>
    <property type="project" value="TreeGrafter"/>
</dbReference>
<evidence type="ECO:0000256" key="4">
    <source>
        <dbReference type="HAMAP-Rule" id="MF_00682"/>
    </source>
</evidence>
<evidence type="ECO:0000313" key="7">
    <source>
        <dbReference type="Proteomes" id="UP000250928"/>
    </source>
</evidence>
<dbReference type="GO" id="GO:0001671">
    <property type="term" value="F:ATPase activator activity"/>
    <property type="evidence" value="ECO:0007669"/>
    <property type="project" value="InterPro"/>
</dbReference>
<dbReference type="InterPro" id="IPR001623">
    <property type="entry name" value="DnaJ_domain"/>
</dbReference>
<dbReference type="InterPro" id="IPR004640">
    <property type="entry name" value="HscB"/>
</dbReference>
<dbReference type="Pfam" id="PF00226">
    <property type="entry name" value="DnaJ"/>
    <property type="match status" value="1"/>
</dbReference>
<dbReference type="EMBL" id="PQCO01000297">
    <property type="protein sequence ID" value="PUD98602.1"/>
    <property type="molecule type" value="Genomic_DNA"/>
</dbReference>
<dbReference type="GO" id="GO:0051087">
    <property type="term" value="F:protein-folding chaperone binding"/>
    <property type="evidence" value="ECO:0007669"/>
    <property type="project" value="InterPro"/>
</dbReference>
<dbReference type="Gene3D" id="1.20.1280.20">
    <property type="entry name" value="HscB, C-terminal domain"/>
    <property type="match status" value="1"/>
</dbReference>
<organism evidence="6 7">
    <name type="scientific">Candidatus Sedimenticola endophacoides</name>
    <dbReference type="NCBI Taxonomy" id="2548426"/>
    <lineage>
        <taxon>Bacteria</taxon>
        <taxon>Pseudomonadati</taxon>
        <taxon>Pseudomonadota</taxon>
        <taxon>Gammaproteobacteria</taxon>
        <taxon>Chromatiales</taxon>
        <taxon>Sedimenticolaceae</taxon>
        <taxon>Sedimenticola</taxon>
    </lineage>
</organism>
<dbReference type="CDD" id="cd06257">
    <property type="entry name" value="DnaJ"/>
    <property type="match status" value="1"/>
</dbReference>
<evidence type="ECO:0000256" key="3">
    <source>
        <dbReference type="ARBA" id="ARBA00025596"/>
    </source>
</evidence>
<dbReference type="Gene3D" id="1.10.287.110">
    <property type="entry name" value="DnaJ domain"/>
    <property type="match status" value="1"/>
</dbReference>